<reference evidence="2 3" key="1">
    <citation type="submission" date="2020-08" db="EMBL/GenBank/DDBJ databases">
        <title>Genomic Encyclopedia of Type Strains, Phase III (KMG-III): the genomes of soil and plant-associated and newly described type strains.</title>
        <authorList>
            <person name="Whitman W."/>
        </authorList>
    </citation>
    <scope>NUCLEOTIDE SEQUENCE [LARGE SCALE GENOMIC DNA]</scope>
    <source>
        <strain evidence="2 3">CECT 8712</strain>
    </source>
</reference>
<sequence>MARNSDNLLGLGGQRGTFSRSALRGGKGSVPGGPSADARQSKQELLRKIKEKSQAQEAGENTAE</sequence>
<evidence type="ECO:0000313" key="3">
    <source>
        <dbReference type="Proteomes" id="UP000536604"/>
    </source>
</evidence>
<evidence type="ECO:0000313" key="2">
    <source>
        <dbReference type="EMBL" id="MBB6121684.1"/>
    </source>
</evidence>
<feature type="region of interest" description="Disordered" evidence="1">
    <location>
        <begin position="1"/>
        <end position="64"/>
    </location>
</feature>
<gene>
    <name evidence="2" type="ORF">FHS13_003658</name>
</gene>
<dbReference type="Pfam" id="PF19756">
    <property type="entry name" value="DUF6243"/>
    <property type="match status" value="1"/>
</dbReference>
<comment type="caution">
    <text evidence="2">The sequence shown here is derived from an EMBL/GenBank/DDBJ whole genome shotgun (WGS) entry which is preliminary data.</text>
</comment>
<feature type="compositionally biased region" description="Basic and acidic residues" evidence="1">
    <location>
        <begin position="39"/>
        <end position="54"/>
    </location>
</feature>
<name>A0A841ITP8_9ACTN</name>
<keyword evidence="3" id="KW-1185">Reference proteome</keyword>
<dbReference type="RefSeq" id="WP_184293118.1">
    <property type="nucleotide sequence ID" value="NZ_JACHJO010000011.1"/>
</dbReference>
<proteinExistence type="predicted"/>
<protein>
    <submittedName>
        <fullName evidence="2">Uncharacterized protein</fullName>
    </submittedName>
</protein>
<evidence type="ECO:0000256" key="1">
    <source>
        <dbReference type="SAM" id="MobiDB-lite"/>
    </source>
</evidence>
<dbReference type="Proteomes" id="UP000536604">
    <property type="component" value="Unassembled WGS sequence"/>
</dbReference>
<dbReference type="AlphaFoldDB" id="A0A841ITP8"/>
<organism evidence="2 3">
    <name type="scientific">Nocardiopsis algeriensis</name>
    <dbReference type="NCBI Taxonomy" id="1478215"/>
    <lineage>
        <taxon>Bacteria</taxon>
        <taxon>Bacillati</taxon>
        <taxon>Actinomycetota</taxon>
        <taxon>Actinomycetes</taxon>
        <taxon>Streptosporangiales</taxon>
        <taxon>Nocardiopsidaceae</taxon>
        <taxon>Nocardiopsis</taxon>
    </lineage>
</organism>
<dbReference type="EMBL" id="JACHJO010000011">
    <property type="protein sequence ID" value="MBB6121684.1"/>
    <property type="molecule type" value="Genomic_DNA"/>
</dbReference>
<dbReference type="InterPro" id="IPR046210">
    <property type="entry name" value="DUF6243"/>
</dbReference>
<accession>A0A841ITP8</accession>